<dbReference type="GO" id="GO:0004622">
    <property type="term" value="F:phosphatidylcholine lysophospholipase activity"/>
    <property type="evidence" value="ECO:0007669"/>
    <property type="project" value="TreeGrafter"/>
</dbReference>
<dbReference type="AlphaFoldDB" id="K1Y6J7"/>
<evidence type="ECO:0000256" key="1">
    <source>
        <dbReference type="SAM" id="SignalP"/>
    </source>
</evidence>
<feature type="domain" description="SGNH hydrolase-type esterase" evidence="2">
    <location>
        <begin position="53"/>
        <end position="226"/>
    </location>
</feature>
<evidence type="ECO:0000313" key="3">
    <source>
        <dbReference type="EMBL" id="EKD20824.1"/>
    </source>
</evidence>
<dbReference type="InterPro" id="IPR036514">
    <property type="entry name" value="SGNH_hydro_sf"/>
</dbReference>
<dbReference type="EMBL" id="JH921429">
    <property type="protein sequence ID" value="EKD20824.1"/>
    <property type="molecule type" value="Genomic_DNA"/>
</dbReference>
<dbReference type="InterPro" id="IPR013830">
    <property type="entry name" value="SGNH_hydro"/>
</dbReference>
<evidence type="ECO:0000313" key="4">
    <source>
        <dbReference type="Proteomes" id="UP000006753"/>
    </source>
</evidence>
<reference evidence="3 4" key="1">
    <citation type="journal article" date="2012" name="BMC Genomics">
        <title>Sequencing the genome of Marssonina brunnea reveals fungus-poplar co-evolution.</title>
        <authorList>
            <person name="Zhu S."/>
            <person name="Cao Y.-Z."/>
            <person name="Jiang C."/>
            <person name="Tan B.-Y."/>
            <person name="Wang Z."/>
            <person name="Feng S."/>
            <person name="Zhang L."/>
            <person name="Su X.-H."/>
            <person name="Brejova B."/>
            <person name="Vinar T."/>
            <person name="Xu M."/>
            <person name="Wang M.-X."/>
            <person name="Zhang S.-G."/>
            <person name="Huang M.-R."/>
            <person name="Wu R."/>
            <person name="Zhou Y."/>
        </authorList>
    </citation>
    <scope>NUCLEOTIDE SEQUENCE [LARGE SCALE GENOMIC DNA]</scope>
    <source>
        <strain evidence="3 4">MB_m1</strain>
    </source>
</reference>
<sequence length="294" mass="31545">MYFLQSLKPGAILLLQFAFWTTPSVAFPAPSRNITYSNFTLADQDVPLRILPLGNSITFGYLSTDGNGYRNELLTKLTSNGTEAQYLGSVRAGNMTDNYNEGHPGATIDQIANFSRASLPMRPNLILLMAGTNDMVQNLSIGAPERLASLVDMCIAACPDAVILLAQLTPSATTDVESRIETFNPEVVALANSRASNGAKIAAIDMPAYVSVDDLKDGLHPNDYGYSKMAEAWYGGIQDAVDNGWLTTPAANTVVGVMRNITTPVVLSSDSSRGRPTFVILHSLVWLAVAALLL</sequence>
<dbReference type="Pfam" id="PF13472">
    <property type="entry name" value="Lipase_GDSL_2"/>
    <property type="match status" value="1"/>
</dbReference>
<dbReference type="InParanoid" id="K1Y6J7"/>
<dbReference type="eggNOG" id="ENOG502SIJX">
    <property type="taxonomic scope" value="Eukaryota"/>
</dbReference>
<feature type="chain" id="PRO_5003855567" evidence="1">
    <location>
        <begin position="27"/>
        <end position="294"/>
    </location>
</feature>
<name>K1Y6J7_MARBU</name>
<dbReference type="GeneID" id="18757441"/>
<dbReference type="HOGENOM" id="CLU_044083_1_1_1"/>
<keyword evidence="4" id="KW-1185">Reference proteome</keyword>
<feature type="signal peptide" evidence="1">
    <location>
        <begin position="1"/>
        <end position="26"/>
    </location>
</feature>
<accession>K1Y6J7</accession>
<dbReference type="InterPro" id="IPR051532">
    <property type="entry name" value="Ester_Hydrolysis_Enzymes"/>
</dbReference>
<proteinExistence type="predicted"/>
<protein>
    <submittedName>
        <fullName evidence="3">Lipolytic enzyme</fullName>
    </submittedName>
</protein>
<dbReference type="OMA" id="ITWGWIN"/>
<evidence type="ECO:0000259" key="2">
    <source>
        <dbReference type="Pfam" id="PF13472"/>
    </source>
</evidence>
<keyword evidence="1" id="KW-0732">Signal</keyword>
<dbReference type="CDD" id="cd01833">
    <property type="entry name" value="XynB_like"/>
    <property type="match status" value="1"/>
</dbReference>
<dbReference type="SUPFAM" id="SSF52266">
    <property type="entry name" value="SGNH hydrolase"/>
    <property type="match status" value="1"/>
</dbReference>
<gene>
    <name evidence="3" type="ORF">MBM_01506</name>
</gene>
<dbReference type="KEGG" id="mbe:MBM_01506"/>
<dbReference type="Proteomes" id="UP000006753">
    <property type="component" value="Unassembled WGS sequence"/>
</dbReference>
<dbReference type="Gene3D" id="3.40.50.1110">
    <property type="entry name" value="SGNH hydrolase"/>
    <property type="match status" value="1"/>
</dbReference>
<dbReference type="RefSeq" id="XP_007289395.1">
    <property type="nucleotide sequence ID" value="XM_007289333.1"/>
</dbReference>
<dbReference type="PANTHER" id="PTHR30383:SF5">
    <property type="entry name" value="SGNH HYDROLASE-TYPE ESTERASE DOMAIN-CONTAINING PROTEIN"/>
    <property type="match status" value="1"/>
</dbReference>
<dbReference type="OrthoDB" id="3915838at2759"/>
<dbReference type="PANTHER" id="PTHR30383">
    <property type="entry name" value="THIOESTERASE 1/PROTEASE 1/LYSOPHOSPHOLIPASE L1"/>
    <property type="match status" value="1"/>
</dbReference>
<organism evidence="3 4">
    <name type="scientific">Marssonina brunnea f. sp. multigermtubi (strain MB_m1)</name>
    <name type="common">Marssonina leaf spot fungus</name>
    <dbReference type="NCBI Taxonomy" id="1072389"/>
    <lineage>
        <taxon>Eukaryota</taxon>
        <taxon>Fungi</taxon>
        <taxon>Dikarya</taxon>
        <taxon>Ascomycota</taxon>
        <taxon>Pezizomycotina</taxon>
        <taxon>Leotiomycetes</taxon>
        <taxon>Helotiales</taxon>
        <taxon>Drepanopezizaceae</taxon>
        <taxon>Drepanopeziza</taxon>
    </lineage>
</organism>